<dbReference type="HOGENOM" id="CLU_106726_1_0_0"/>
<organism evidence="2 3">
    <name type="scientific">Planctopirus limnophila (strain ATCC 43296 / DSM 3776 / IFAM 1008 / Mu 290)</name>
    <name type="common">Planctomyces limnophilus</name>
    <dbReference type="NCBI Taxonomy" id="521674"/>
    <lineage>
        <taxon>Bacteria</taxon>
        <taxon>Pseudomonadati</taxon>
        <taxon>Planctomycetota</taxon>
        <taxon>Planctomycetia</taxon>
        <taxon>Planctomycetales</taxon>
        <taxon>Planctomycetaceae</taxon>
        <taxon>Planctopirus</taxon>
    </lineage>
</organism>
<keyword evidence="3" id="KW-1185">Reference proteome</keyword>
<dbReference type="Pfam" id="PF12728">
    <property type="entry name" value="HTH_17"/>
    <property type="match status" value="1"/>
</dbReference>
<evidence type="ECO:0000313" key="3">
    <source>
        <dbReference type="Proteomes" id="UP000002220"/>
    </source>
</evidence>
<dbReference type="Proteomes" id="UP000002220">
    <property type="component" value="Chromosome"/>
</dbReference>
<gene>
    <name evidence="2" type="ordered locus">Plim_3464</name>
</gene>
<dbReference type="InterPro" id="IPR010093">
    <property type="entry name" value="SinI_DNA-bd"/>
</dbReference>
<dbReference type="EMBL" id="CP001744">
    <property type="protein sequence ID" value="ADG69277.1"/>
    <property type="molecule type" value="Genomic_DNA"/>
</dbReference>
<dbReference type="eggNOG" id="COG3311">
    <property type="taxonomic scope" value="Bacteria"/>
</dbReference>
<dbReference type="InterPro" id="IPR041657">
    <property type="entry name" value="HTH_17"/>
</dbReference>
<name>D5SUZ1_PLAL2</name>
<dbReference type="GO" id="GO:0003677">
    <property type="term" value="F:DNA binding"/>
    <property type="evidence" value="ECO:0007669"/>
    <property type="project" value="InterPro"/>
</dbReference>
<evidence type="ECO:0000259" key="1">
    <source>
        <dbReference type="Pfam" id="PF12728"/>
    </source>
</evidence>
<feature type="domain" description="Helix-turn-helix" evidence="1">
    <location>
        <begin position="87"/>
        <end position="134"/>
    </location>
</feature>
<proteinExistence type="predicted"/>
<dbReference type="STRING" id="521674.Plim_3464"/>
<evidence type="ECO:0000313" key="2">
    <source>
        <dbReference type="EMBL" id="ADG69277.1"/>
    </source>
</evidence>
<dbReference type="KEGG" id="plm:Plim_3464"/>
<dbReference type="AlphaFoldDB" id="D5SUZ1"/>
<protein>
    <submittedName>
        <fullName evidence="2">DNA binding domain protein, excisionase family</fullName>
    </submittedName>
</protein>
<dbReference type="RefSeq" id="WP_013111708.1">
    <property type="nucleotide sequence ID" value="NC_014148.1"/>
</dbReference>
<sequence>MSKQKNVTTEMITPSSVDARLALEGCRQLAHYDVTSPNLSLQLRIQSQELPEETLSIPVAALQLLKDILAQMAQGHAVMLVPIHVELTTQQAADILNVSRPYLIEQLENNLIPYRKVGSHRRILFKDLMEYKQAMDQQRLQALDELAAQAQELGMGY</sequence>
<reference evidence="2 3" key="1">
    <citation type="journal article" date="2010" name="Stand. Genomic Sci.">
        <title>Complete genome sequence of Planctomyces limnophilus type strain (Mu 290).</title>
        <authorList>
            <person name="Labutti K."/>
            <person name="Sikorski J."/>
            <person name="Schneider S."/>
            <person name="Nolan M."/>
            <person name="Lucas S."/>
            <person name="Glavina Del Rio T."/>
            <person name="Tice H."/>
            <person name="Cheng J.F."/>
            <person name="Goodwin L."/>
            <person name="Pitluck S."/>
            <person name="Liolios K."/>
            <person name="Ivanova N."/>
            <person name="Mavromatis K."/>
            <person name="Mikhailova N."/>
            <person name="Pati A."/>
            <person name="Chen A."/>
            <person name="Palaniappan K."/>
            <person name="Land M."/>
            <person name="Hauser L."/>
            <person name="Chang Y.J."/>
            <person name="Jeffries C.D."/>
            <person name="Tindall B.J."/>
            <person name="Rohde M."/>
            <person name="Goker M."/>
            <person name="Woyke T."/>
            <person name="Bristow J."/>
            <person name="Eisen J.A."/>
            <person name="Markowitz V."/>
            <person name="Hugenholtz P."/>
            <person name="Kyrpides N.C."/>
            <person name="Klenk H.P."/>
            <person name="Lapidus A."/>
        </authorList>
    </citation>
    <scope>NUCLEOTIDE SEQUENCE [LARGE SCALE GENOMIC DNA]</scope>
    <source>
        <strain evidence="3">ATCC 43296 / DSM 3776 / IFAM 1008 / 290</strain>
    </source>
</reference>
<dbReference type="NCBIfam" id="TIGR01764">
    <property type="entry name" value="excise"/>
    <property type="match status" value="1"/>
</dbReference>
<accession>D5SUZ1</accession>